<comment type="caution">
    <text evidence="2">The sequence shown here is derived from an EMBL/GenBank/DDBJ whole genome shotgun (WGS) entry which is preliminary data.</text>
</comment>
<evidence type="ECO:0000313" key="2">
    <source>
        <dbReference type="EMBL" id="KAL0291967.1"/>
    </source>
</evidence>
<reference evidence="2" key="2">
    <citation type="journal article" date="2024" name="Plant">
        <title>Genomic evolution and insights into agronomic trait innovations of Sesamum species.</title>
        <authorList>
            <person name="Miao H."/>
            <person name="Wang L."/>
            <person name="Qu L."/>
            <person name="Liu H."/>
            <person name="Sun Y."/>
            <person name="Le M."/>
            <person name="Wang Q."/>
            <person name="Wei S."/>
            <person name="Zheng Y."/>
            <person name="Lin W."/>
            <person name="Duan Y."/>
            <person name="Cao H."/>
            <person name="Xiong S."/>
            <person name="Wang X."/>
            <person name="Wei L."/>
            <person name="Li C."/>
            <person name="Ma Q."/>
            <person name="Ju M."/>
            <person name="Zhao R."/>
            <person name="Li G."/>
            <person name="Mu C."/>
            <person name="Tian Q."/>
            <person name="Mei H."/>
            <person name="Zhang T."/>
            <person name="Gao T."/>
            <person name="Zhang H."/>
        </authorList>
    </citation>
    <scope>NUCLEOTIDE SEQUENCE</scope>
    <source>
        <strain evidence="2">G02</strain>
    </source>
</reference>
<dbReference type="AlphaFoldDB" id="A0AAW2JCQ1"/>
<feature type="region of interest" description="Disordered" evidence="1">
    <location>
        <begin position="1"/>
        <end position="100"/>
    </location>
</feature>
<evidence type="ECO:0000256" key="1">
    <source>
        <dbReference type="SAM" id="MobiDB-lite"/>
    </source>
</evidence>
<dbReference type="EMBL" id="JACGWJ010000482">
    <property type="protein sequence ID" value="KAL0291967.1"/>
    <property type="molecule type" value="Genomic_DNA"/>
</dbReference>
<organism evidence="2">
    <name type="scientific">Sesamum radiatum</name>
    <name type="common">Black benniseed</name>
    <dbReference type="NCBI Taxonomy" id="300843"/>
    <lineage>
        <taxon>Eukaryota</taxon>
        <taxon>Viridiplantae</taxon>
        <taxon>Streptophyta</taxon>
        <taxon>Embryophyta</taxon>
        <taxon>Tracheophyta</taxon>
        <taxon>Spermatophyta</taxon>
        <taxon>Magnoliopsida</taxon>
        <taxon>eudicotyledons</taxon>
        <taxon>Gunneridae</taxon>
        <taxon>Pentapetalae</taxon>
        <taxon>asterids</taxon>
        <taxon>lamiids</taxon>
        <taxon>Lamiales</taxon>
        <taxon>Pedaliaceae</taxon>
        <taxon>Sesamum</taxon>
    </lineage>
</organism>
<name>A0AAW2JCQ1_SESRA</name>
<proteinExistence type="predicted"/>
<sequence length="100" mass="10434">MPRAGSAPHGGSPARGRMLVEAVPRAGSTAPREPPHGHRTPAQGSGSAPRSGSPARGRMLVEAVPRAGRPRPSPSPSPSSSRQRNHLMPRPLGFELRLKG</sequence>
<reference evidence="2" key="1">
    <citation type="submission" date="2020-06" db="EMBL/GenBank/DDBJ databases">
        <authorList>
            <person name="Li T."/>
            <person name="Hu X."/>
            <person name="Zhang T."/>
            <person name="Song X."/>
            <person name="Zhang H."/>
            <person name="Dai N."/>
            <person name="Sheng W."/>
            <person name="Hou X."/>
            <person name="Wei L."/>
        </authorList>
    </citation>
    <scope>NUCLEOTIDE SEQUENCE</scope>
    <source>
        <strain evidence="2">G02</strain>
        <tissue evidence="2">Leaf</tissue>
    </source>
</reference>
<gene>
    <name evidence="2" type="ORF">Sradi_7008300</name>
</gene>
<feature type="compositionally biased region" description="Low complexity" evidence="1">
    <location>
        <begin position="41"/>
        <end position="58"/>
    </location>
</feature>
<protein>
    <submittedName>
        <fullName evidence="2">Uncharacterized protein</fullName>
    </submittedName>
</protein>
<accession>A0AAW2JCQ1</accession>